<feature type="compositionally biased region" description="Polar residues" evidence="6">
    <location>
        <begin position="208"/>
        <end position="220"/>
    </location>
</feature>
<evidence type="ECO:0000256" key="1">
    <source>
        <dbReference type="ARBA" id="ARBA00004123"/>
    </source>
</evidence>
<evidence type="ECO:0000259" key="7">
    <source>
        <dbReference type="PROSITE" id="PS51666"/>
    </source>
</evidence>
<keyword evidence="10" id="KW-1185">Reference proteome</keyword>
<dbReference type="KEGG" id="atr:18447871"/>
<feature type="region of interest" description="Disordered" evidence="6">
    <location>
        <begin position="205"/>
        <end position="229"/>
    </location>
</feature>
<proteinExistence type="inferred from homology"/>
<keyword evidence="5" id="KW-0804">Transcription</keyword>
<comment type="caution">
    <text evidence="4">Lacks conserved residue(s) required for the propagation of feature annotation.</text>
</comment>
<dbReference type="HOGENOM" id="CLU_1211218_0_0_1"/>
<evidence type="ECO:0000313" key="9">
    <source>
        <dbReference type="EMBL" id="ERN19486.1"/>
    </source>
</evidence>
<dbReference type="OrthoDB" id="1927209at2759"/>
<dbReference type="AlphaFoldDB" id="U5D1I8"/>
<dbReference type="GO" id="GO:0005524">
    <property type="term" value="F:ATP binding"/>
    <property type="evidence" value="ECO:0007669"/>
    <property type="project" value="UniProtKB-UniRule"/>
</dbReference>
<dbReference type="PROSITE" id="PS51666">
    <property type="entry name" value="QLQ"/>
    <property type="match status" value="1"/>
</dbReference>
<dbReference type="GO" id="GO:0006351">
    <property type="term" value="P:DNA-templated transcription"/>
    <property type="evidence" value="ECO:0007669"/>
    <property type="project" value="UniProtKB-UniRule"/>
</dbReference>
<feature type="domain" description="QLQ" evidence="7">
    <location>
        <begin position="57"/>
        <end position="92"/>
    </location>
</feature>
<evidence type="ECO:0000256" key="4">
    <source>
        <dbReference type="PROSITE-ProRule" id="PRU01002"/>
    </source>
</evidence>
<evidence type="ECO:0000256" key="3">
    <source>
        <dbReference type="ARBA" id="ARBA00023242"/>
    </source>
</evidence>
<comment type="subcellular location">
    <subcellularLocation>
        <location evidence="1 5">Nucleus</location>
    </subcellularLocation>
</comment>
<evidence type="ECO:0000313" key="10">
    <source>
        <dbReference type="Proteomes" id="UP000017836"/>
    </source>
</evidence>
<comment type="similarity">
    <text evidence="2 5">Belongs to the GRF family.</text>
</comment>
<dbReference type="SMART" id="SM00951">
    <property type="entry name" value="QLQ"/>
    <property type="match status" value="1"/>
</dbReference>
<comment type="domain">
    <text evidence="5">The QLQ domain and WRC domain may be involved in protein-protein interaction and DNA-binding, respectively.</text>
</comment>
<keyword evidence="5" id="KW-0010">Activator</keyword>
<dbReference type="PANTHER" id="PTHR31602">
    <property type="entry name" value="GROWTH-REGULATING FACTOR 5"/>
    <property type="match status" value="1"/>
</dbReference>
<feature type="compositionally biased region" description="Polar residues" evidence="6">
    <location>
        <begin position="176"/>
        <end position="188"/>
    </location>
</feature>
<gene>
    <name evidence="9" type="ORF">AMTR_s00069p00196720</name>
</gene>
<keyword evidence="3 5" id="KW-0539">Nucleus</keyword>
<feature type="region of interest" description="Disordered" evidence="6">
    <location>
        <begin position="176"/>
        <end position="195"/>
    </location>
</feature>
<evidence type="ECO:0000256" key="5">
    <source>
        <dbReference type="RuleBase" id="RU367127"/>
    </source>
</evidence>
<keyword evidence="5" id="KW-0805">Transcription regulation</keyword>
<organism evidence="9 10">
    <name type="scientific">Amborella trichopoda</name>
    <dbReference type="NCBI Taxonomy" id="13333"/>
    <lineage>
        <taxon>Eukaryota</taxon>
        <taxon>Viridiplantae</taxon>
        <taxon>Streptophyta</taxon>
        <taxon>Embryophyta</taxon>
        <taxon>Tracheophyta</taxon>
        <taxon>Spermatophyta</taxon>
        <taxon>Magnoliopsida</taxon>
        <taxon>Amborellales</taxon>
        <taxon>Amborellaceae</taxon>
        <taxon>Amborella</taxon>
    </lineage>
</organism>
<evidence type="ECO:0000256" key="2">
    <source>
        <dbReference type="ARBA" id="ARBA00008122"/>
    </source>
</evidence>
<feature type="domain" description="WRC" evidence="8">
    <location>
        <begin position="122"/>
        <end position="166"/>
    </location>
</feature>
<accession>U5D1I8</accession>
<dbReference type="InterPro" id="IPR014977">
    <property type="entry name" value="WRC_dom"/>
</dbReference>
<protein>
    <recommendedName>
        <fullName evidence="5">Growth-regulating factor</fullName>
    </recommendedName>
</protein>
<dbReference type="Pfam" id="PF08880">
    <property type="entry name" value="QLQ"/>
    <property type="match status" value="1"/>
</dbReference>
<dbReference type="Pfam" id="PF08879">
    <property type="entry name" value="WRC"/>
    <property type="match status" value="1"/>
</dbReference>
<dbReference type="GO" id="GO:0032502">
    <property type="term" value="P:developmental process"/>
    <property type="evidence" value="ECO:0007669"/>
    <property type="project" value="InterPro"/>
</dbReference>
<dbReference type="GO" id="GO:0005634">
    <property type="term" value="C:nucleus"/>
    <property type="evidence" value="ECO:0007669"/>
    <property type="project" value="UniProtKB-SubCell"/>
</dbReference>
<dbReference type="eggNOG" id="ENOG502RZPC">
    <property type="taxonomic scope" value="Eukaryota"/>
</dbReference>
<comment type="function">
    <text evidence="5">Transcription activator.</text>
</comment>
<evidence type="ECO:0000259" key="8">
    <source>
        <dbReference type="PROSITE" id="PS51667"/>
    </source>
</evidence>
<dbReference type="InterPro" id="IPR031137">
    <property type="entry name" value="GRF"/>
</dbReference>
<dbReference type="InterPro" id="IPR014978">
    <property type="entry name" value="Gln-Leu-Gln_QLQ"/>
</dbReference>
<dbReference type="Gramene" id="ERN19486">
    <property type="protein sequence ID" value="ERN19486"/>
    <property type="gene ID" value="AMTR_s00069p00196720"/>
</dbReference>
<sequence length="229" mass="25255">MATQEHHSHPSRLTHFELDAPASKVPRTNCGGEEETVRLGHGLGLGLGLGLGTGRYCFTFLQLQELEQQALIFKYMNAGLPVPLQLVFPIWKSIVGSPKAIYCPPIFGGGLCFEYRNRMNPEPEPGRCRRTDGKKWRCSRDVVPDHKYCDRHIHRGRSRKPVEHQTINNTLTLSTQEGTQFQAQSQPTEPMKGSGHRLSFSFGPVAPTGTQAVSENSNGGASKVDSCGI</sequence>
<dbReference type="EMBL" id="KI392069">
    <property type="protein sequence ID" value="ERN19486.1"/>
    <property type="molecule type" value="Genomic_DNA"/>
</dbReference>
<dbReference type="GO" id="GO:0006355">
    <property type="term" value="P:regulation of DNA-templated transcription"/>
    <property type="evidence" value="ECO:0007669"/>
    <property type="project" value="InterPro"/>
</dbReference>
<dbReference type="PANTHER" id="PTHR31602:SF81">
    <property type="entry name" value="GROWTH-REGULATING FACTOR 9"/>
    <property type="match status" value="1"/>
</dbReference>
<dbReference type="PROSITE" id="PS51667">
    <property type="entry name" value="WRC"/>
    <property type="match status" value="1"/>
</dbReference>
<evidence type="ECO:0000256" key="6">
    <source>
        <dbReference type="SAM" id="MobiDB-lite"/>
    </source>
</evidence>
<dbReference type="Proteomes" id="UP000017836">
    <property type="component" value="Unassembled WGS sequence"/>
</dbReference>
<name>U5D1I8_AMBTC</name>
<reference evidence="10" key="1">
    <citation type="journal article" date="2013" name="Science">
        <title>The Amborella genome and the evolution of flowering plants.</title>
        <authorList>
            <consortium name="Amborella Genome Project"/>
        </authorList>
    </citation>
    <scope>NUCLEOTIDE SEQUENCE [LARGE SCALE GENOMIC DNA]</scope>
</reference>